<gene>
    <name evidence="1" type="ORF">Taro_052615</name>
</gene>
<keyword evidence="2" id="KW-1185">Reference proteome</keyword>
<name>A0A843XIW9_COLES</name>
<dbReference type="Proteomes" id="UP000652761">
    <property type="component" value="Unassembled WGS sequence"/>
</dbReference>
<comment type="caution">
    <text evidence="1">The sequence shown here is derived from an EMBL/GenBank/DDBJ whole genome shotgun (WGS) entry which is preliminary data.</text>
</comment>
<reference evidence="1" key="1">
    <citation type="submission" date="2017-07" db="EMBL/GenBank/DDBJ databases">
        <title>Taro Niue Genome Assembly and Annotation.</title>
        <authorList>
            <person name="Atibalentja N."/>
            <person name="Keating K."/>
            <person name="Fields C.J."/>
        </authorList>
    </citation>
    <scope>NUCLEOTIDE SEQUENCE</scope>
    <source>
        <strain evidence="1">Niue_2</strain>
        <tissue evidence="1">Leaf</tissue>
    </source>
</reference>
<sequence length="236" mass="25823">MEHCCDKNVTGKPGVTRMIVSLDTYDATLTLHPAQTRQIINSSKSSFMVSGKTSPLSINRIKEATGYISLQRLSSRMVRMALAVDIGLPGILSNDLKMKVVSEVVQDVSHPMRAVLLGAILQGLQLTDEEDKRLWAAASSGSFTTSSAYNPWLSFGAGSSRSSAQGSIFTATLPLEYGVLYCIPTFALLLDSSPFTACYLCCESIFIMIRQVIATICHHNDLISDRNDFPSQRFDK</sequence>
<organism evidence="1 2">
    <name type="scientific">Colocasia esculenta</name>
    <name type="common">Wild taro</name>
    <name type="synonym">Arum esculentum</name>
    <dbReference type="NCBI Taxonomy" id="4460"/>
    <lineage>
        <taxon>Eukaryota</taxon>
        <taxon>Viridiplantae</taxon>
        <taxon>Streptophyta</taxon>
        <taxon>Embryophyta</taxon>
        <taxon>Tracheophyta</taxon>
        <taxon>Spermatophyta</taxon>
        <taxon>Magnoliopsida</taxon>
        <taxon>Liliopsida</taxon>
        <taxon>Araceae</taxon>
        <taxon>Aroideae</taxon>
        <taxon>Colocasieae</taxon>
        <taxon>Colocasia</taxon>
    </lineage>
</organism>
<evidence type="ECO:0000313" key="1">
    <source>
        <dbReference type="EMBL" id="MQM19608.1"/>
    </source>
</evidence>
<dbReference type="AlphaFoldDB" id="A0A843XIW9"/>
<protein>
    <submittedName>
        <fullName evidence="1">Uncharacterized protein</fullName>
    </submittedName>
</protein>
<evidence type="ECO:0000313" key="2">
    <source>
        <dbReference type="Proteomes" id="UP000652761"/>
    </source>
</evidence>
<proteinExistence type="predicted"/>
<accession>A0A843XIW9</accession>
<dbReference type="EMBL" id="NMUH01009053">
    <property type="protein sequence ID" value="MQM19608.1"/>
    <property type="molecule type" value="Genomic_DNA"/>
</dbReference>